<dbReference type="KEGG" id="ral:Rumal_1217"/>
<organism evidence="2 3">
    <name type="scientific">Ruminococcus albus (strain ATCC 27210 / DSM 20455 / JCM 14654 / NCDO 2250 / 7)</name>
    <dbReference type="NCBI Taxonomy" id="697329"/>
    <lineage>
        <taxon>Bacteria</taxon>
        <taxon>Bacillati</taxon>
        <taxon>Bacillota</taxon>
        <taxon>Clostridia</taxon>
        <taxon>Eubacteriales</taxon>
        <taxon>Oscillospiraceae</taxon>
        <taxon>Ruminococcus</taxon>
    </lineage>
</organism>
<accession>E6UDU7</accession>
<feature type="compositionally biased region" description="Basic and acidic residues" evidence="1">
    <location>
        <begin position="30"/>
        <end position="54"/>
    </location>
</feature>
<proteinExistence type="predicted"/>
<feature type="region of interest" description="Disordered" evidence="1">
    <location>
        <begin position="1"/>
        <end position="54"/>
    </location>
</feature>
<name>E6UDU7_RUMA7</name>
<dbReference type="AlphaFoldDB" id="E6UDU7"/>
<reference evidence="2 3" key="1">
    <citation type="journal article" date="2011" name="J. Bacteriol.">
        <title>Complete genome of the cellulolytic ruminal bacterium Ruminococcus albus 7.</title>
        <authorList>
            <person name="Suen G."/>
            <person name="Stevenson D.M."/>
            <person name="Bruce D.C."/>
            <person name="Chertkov O."/>
            <person name="Copeland A."/>
            <person name="Cheng J.F."/>
            <person name="Detter C."/>
            <person name="Detter J.C."/>
            <person name="Goodwin L.A."/>
            <person name="Han C.S."/>
            <person name="Hauser L.J."/>
            <person name="Ivanova N.N."/>
            <person name="Kyrpides N.C."/>
            <person name="Land M.L."/>
            <person name="Lapidus A."/>
            <person name="Lucas S."/>
            <person name="Ovchinnikova G."/>
            <person name="Pitluck S."/>
            <person name="Tapia R."/>
            <person name="Woyke T."/>
            <person name="Boyum J."/>
            <person name="Mead D."/>
            <person name="Weimer P.J."/>
        </authorList>
    </citation>
    <scope>NUCLEOTIDE SEQUENCE [LARGE SCALE GENOMIC DNA]</scope>
    <source>
        <strain evidence="3">ATCC 27210 / DSM 20455 / JCM 14654 / NCDO 2250 / 7</strain>
    </source>
</reference>
<dbReference type="EMBL" id="CP002403">
    <property type="protein sequence ID" value="ADU21734.1"/>
    <property type="molecule type" value="Genomic_DNA"/>
</dbReference>
<sequence>MTNDCCDNRDGSNAVPHSYHKSIRQQQNEGKIEKAKPSLYMRRDRQAKEKVRYE</sequence>
<dbReference type="STRING" id="697329.Rumal_1217"/>
<dbReference type="Proteomes" id="UP000006919">
    <property type="component" value="Chromosome"/>
</dbReference>
<feature type="compositionally biased region" description="Basic and acidic residues" evidence="1">
    <location>
        <begin position="1"/>
        <end position="10"/>
    </location>
</feature>
<dbReference type="HOGENOM" id="CLU_3047674_0_0_9"/>
<evidence type="ECO:0000313" key="3">
    <source>
        <dbReference type="Proteomes" id="UP000006919"/>
    </source>
</evidence>
<evidence type="ECO:0000313" key="2">
    <source>
        <dbReference type="EMBL" id="ADU21734.1"/>
    </source>
</evidence>
<gene>
    <name evidence="2" type="ordered locus">Rumal_1217</name>
</gene>
<protein>
    <submittedName>
        <fullName evidence="2">Pseudouridylate synthase</fullName>
    </submittedName>
</protein>
<evidence type="ECO:0000256" key="1">
    <source>
        <dbReference type="SAM" id="MobiDB-lite"/>
    </source>
</evidence>